<evidence type="ECO:0000256" key="9">
    <source>
        <dbReference type="ARBA" id="ARBA00023284"/>
    </source>
</evidence>
<comment type="similarity">
    <text evidence="2">Belongs to the VKOR family.</text>
</comment>
<dbReference type="Proteomes" id="UP000011910">
    <property type="component" value="Unassembled WGS sequence"/>
</dbReference>
<name>M7NS22_9BACT</name>
<evidence type="ECO:0000256" key="8">
    <source>
        <dbReference type="ARBA" id="ARBA00023157"/>
    </source>
</evidence>
<comment type="caution">
    <text evidence="12">The sequence shown here is derived from an EMBL/GenBank/DDBJ whole genome shotgun (WGS) entry which is preliminary data.</text>
</comment>
<proteinExistence type="inferred from homology"/>
<evidence type="ECO:0000256" key="5">
    <source>
        <dbReference type="ARBA" id="ARBA00022989"/>
    </source>
</evidence>
<accession>M7NS22</accession>
<dbReference type="eggNOG" id="ENOG502ZPM7">
    <property type="taxonomic scope" value="Bacteria"/>
</dbReference>
<feature type="transmembrane region" description="Helical" evidence="10">
    <location>
        <begin position="21"/>
        <end position="42"/>
    </location>
</feature>
<sequence length="158" mass="16650">MAMNPVQHIRNASGSAARHRRTIALLSALGVLDFIPISLYQLGVIRHLPDPPSALFDSDAVNASEEARILGLPDGPISLALYAASIGLAGAALARNTSRSRLDVLLGGLLLGQAAGGVFYLYNMATVQKKVCLYCVAGAFINVASLIPLSRLLRQRGT</sequence>
<protein>
    <submittedName>
        <fullName evidence="12">Putative membrane protein</fullName>
    </submittedName>
</protein>
<dbReference type="Gene3D" id="1.20.1440.130">
    <property type="entry name" value="VKOR domain"/>
    <property type="match status" value="1"/>
</dbReference>
<keyword evidence="8" id="KW-1015">Disulfide bond</keyword>
<evidence type="ECO:0000256" key="1">
    <source>
        <dbReference type="ARBA" id="ARBA00004141"/>
    </source>
</evidence>
<keyword evidence="13" id="KW-1185">Reference proteome</keyword>
<dbReference type="EMBL" id="AODQ01000005">
    <property type="protein sequence ID" value="EMR04500.1"/>
    <property type="molecule type" value="Genomic_DNA"/>
</dbReference>
<dbReference type="Pfam" id="PF07884">
    <property type="entry name" value="VKOR"/>
    <property type="match status" value="1"/>
</dbReference>
<dbReference type="GO" id="GO:0048038">
    <property type="term" value="F:quinone binding"/>
    <property type="evidence" value="ECO:0007669"/>
    <property type="project" value="UniProtKB-KW"/>
</dbReference>
<feature type="domain" description="Vitamin K epoxide reductase" evidence="11">
    <location>
        <begin position="16"/>
        <end position="153"/>
    </location>
</feature>
<keyword evidence="3 10" id="KW-0812">Transmembrane</keyword>
<evidence type="ECO:0000313" key="12">
    <source>
        <dbReference type="EMBL" id="EMR04500.1"/>
    </source>
</evidence>
<dbReference type="STRING" id="1279009.ADICEAN_00400"/>
<evidence type="ECO:0000256" key="10">
    <source>
        <dbReference type="SAM" id="Phobius"/>
    </source>
</evidence>
<evidence type="ECO:0000256" key="3">
    <source>
        <dbReference type="ARBA" id="ARBA00022692"/>
    </source>
</evidence>
<reference evidence="12 13" key="1">
    <citation type="journal article" date="2013" name="Genome Announc.">
        <title>Draft Genome Sequence of Cesiribacter andamanensis Strain AMV16T, Isolated from a Soil Sample from a Mud Volcano in the Andaman Islands, India.</title>
        <authorList>
            <person name="Shivaji S."/>
            <person name="Ara S."/>
            <person name="Begum Z."/>
            <person name="Srinivas T.N."/>
            <person name="Singh A."/>
            <person name="Kumar Pinnaka A."/>
        </authorList>
    </citation>
    <scope>NUCLEOTIDE SEQUENCE [LARGE SCALE GENOMIC DNA]</scope>
    <source>
        <strain evidence="12 13">AMV16</strain>
    </source>
</reference>
<dbReference type="GO" id="GO:0016491">
    <property type="term" value="F:oxidoreductase activity"/>
    <property type="evidence" value="ECO:0007669"/>
    <property type="project" value="UniProtKB-KW"/>
</dbReference>
<keyword evidence="5 10" id="KW-1133">Transmembrane helix</keyword>
<dbReference type="InterPro" id="IPR038354">
    <property type="entry name" value="VKOR_sf"/>
</dbReference>
<dbReference type="SMART" id="SM00756">
    <property type="entry name" value="VKc"/>
    <property type="match status" value="1"/>
</dbReference>
<keyword evidence="6" id="KW-0560">Oxidoreductase</keyword>
<keyword evidence="9" id="KW-0676">Redox-active center</keyword>
<feature type="transmembrane region" description="Helical" evidence="10">
    <location>
        <begin position="131"/>
        <end position="153"/>
    </location>
</feature>
<feature type="transmembrane region" description="Helical" evidence="10">
    <location>
        <begin position="77"/>
        <end position="94"/>
    </location>
</feature>
<dbReference type="InterPro" id="IPR012932">
    <property type="entry name" value="VKOR"/>
</dbReference>
<keyword evidence="7 10" id="KW-0472">Membrane</keyword>
<gene>
    <name evidence="12" type="ORF">ADICEAN_00400</name>
</gene>
<keyword evidence="4" id="KW-0874">Quinone</keyword>
<evidence type="ECO:0000256" key="7">
    <source>
        <dbReference type="ARBA" id="ARBA00023136"/>
    </source>
</evidence>
<dbReference type="GO" id="GO:0016020">
    <property type="term" value="C:membrane"/>
    <property type="evidence" value="ECO:0007669"/>
    <property type="project" value="UniProtKB-SubCell"/>
</dbReference>
<comment type="subcellular location">
    <subcellularLocation>
        <location evidence="1">Membrane</location>
        <topology evidence="1">Multi-pass membrane protein</topology>
    </subcellularLocation>
</comment>
<evidence type="ECO:0000256" key="6">
    <source>
        <dbReference type="ARBA" id="ARBA00023002"/>
    </source>
</evidence>
<organism evidence="12 13">
    <name type="scientific">Cesiribacter andamanensis AMV16</name>
    <dbReference type="NCBI Taxonomy" id="1279009"/>
    <lineage>
        <taxon>Bacteria</taxon>
        <taxon>Pseudomonadati</taxon>
        <taxon>Bacteroidota</taxon>
        <taxon>Cytophagia</taxon>
        <taxon>Cytophagales</taxon>
        <taxon>Cesiribacteraceae</taxon>
        <taxon>Cesiribacter</taxon>
    </lineage>
</organism>
<dbReference type="AlphaFoldDB" id="M7NS22"/>
<evidence type="ECO:0000256" key="4">
    <source>
        <dbReference type="ARBA" id="ARBA00022719"/>
    </source>
</evidence>
<feature type="transmembrane region" description="Helical" evidence="10">
    <location>
        <begin position="106"/>
        <end position="125"/>
    </location>
</feature>
<evidence type="ECO:0000256" key="2">
    <source>
        <dbReference type="ARBA" id="ARBA00006214"/>
    </source>
</evidence>
<evidence type="ECO:0000313" key="13">
    <source>
        <dbReference type="Proteomes" id="UP000011910"/>
    </source>
</evidence>
<dbReference type="OrthoDB" id="853192at2"/>
<evidence type="ECO:0000259" key="11">
    <source>
        <dbReference type="SMART" id="SM00756"/>
    </source>
</evidence>